<keyword evidence="6" id="KW-0949">S-adenosyl-L-methionine</keyword>
<evidence type="ECO:0000313" key="13">
    <source>
        <dbReference type="Proteomes" id="UP001221413"/>
    </source>
</evidence>
<feature type="compositionally biased region" description="Low complexity" evidence="10">
    <location>
        <begin position="57"/>
        <end position="66"/>
    </location>
</feature>
<feature type="domain" description="tRNA (adenine(58)-N(1))-methyltransferase catalytic subunit TRM61 C-terminal" evidence="11">
    <location>
        <begin position="114"/>
        <end position="175"/>
    </location>
</feature>
<dbReference type="GO" id="GO:0160107">
    <property type="term" value="F:tRNA (adenine(58)-N1)-methyltransferase activity"/>
    <property type="evidence" value="ECO:0007669"/>
    <property type="project" value="UniProtKB-EC"/>
</dbReference>
<keyword evidence="8" id="KW-0539">Nucleus</keyword>
<evidence type="ECO:0000256" key="6">
    <source>
        <dbReference type="ARBA" id="ARBA00022691"/>
    </source>
</evidence>
<feature type="compositionally biased region" description="Acidic residues" evidence="10">
    <location>
        <begin position="412"/>
        <end position="423"/>
    </location>
</feature>
<sequence>MAAAASQPAPPHGASSTVAYADSPFLPGPDYSPTIPPNSRAIAHLTRDVLQPVLVQPSGNNGSPSSTPEPVANLKRKLPTPANNASLNTRFGSFPHPSLLVPAGSQIRSSTGTGFIHVLRPTPELWTLSLPHRTQVVYTPDSSYILHRLRVRPGGRVIEAGAGSGSFTHATARAVYNGIHEKAASKPDKANGKDTLNGAEGEDPANGGRDQNAQDDSQGRVLSFEFHADRAAILRHELQQHGLQSIVTVTSRDVCAGGFALTDPELDIGGNTYATAVFLDLPAPWLAIPHLTRENGSLSRTKSVRICCFSPCLEQALRTIAVLREQGWVEEDLVEVTHKRLEVRRIGPDGKEIGSKPRAGASTADDDLRVASVEESVARLKRQLWHRKEKQARQRAKSAKKRKLEANGAEGEQPDDDSDVDMDAAADDDDVEADVDDTRKEENGNSKLHLFHQGRVVVRTEPELKTHTSYLVFAVLPLPWSDEDEANAKLKYPIPPRPAPQLNPKTGRDYASGGFAPKSMTGKLSKTQEKKLKKAADKAARLAAEASKSAAASDSGDASQVQGD</sequence>
<keyword evidence="5" id="KW-0808">Transferase</keyword>
<evidence type="ECO:0000256" key="4">
    <source>
        <dbReference type="ARBA" id="ARBA00022603"/>
    </source>
</evidence>
<organism evidence="12 13">
    <name type="scientific">Drechslerella dactyloides</name>
    <name type="common">Nematode-trapping fungus</name>
    <name type="synonym">Arthrobotrys dactyloides</name>
    <dbReference type="NCBI Taxonomy" id="74499"/>
    <lineage>
        <taxon>Eukaryota</taxon>
        <taxon>Fungi</taxon>
        <taxon>Dikarya</taxon>
        <taxon>Ascomycota</taxon>
        <taxon>Pezizomycotina</taxon>
        <taxon>Orbiliomycetes</taxon>
        <taxon>Orbiliales</taxon>
        <taxon>Orbiliaceae</taxon>
        <taxon>Drechslerella</taxon>
    </lineage>
</organism>
<feature type="region of interest" description="Disordered" evidence="10">
    <location>
        <begin position="181"/>
        <end position="216"/>
    </location>
</feature>
<accession>A0AAD6J0X7</accession>
<gene>
    <name evidence="12" type="ORF">Dda_4259</name>
</gene>
<proteinExistence type="predicted"/>
<feature type="compositionally biased region" description="Low complexity" evidence="10">
    <location>
        <begin position="541"/>
        <end position="564"/>
    </location>
</feature>
<dbReference type="AlphaFoldDB" id="A0AAD6J0X7"/>
<dbReference type="GO" id="GO:0005634">
    <property type="term" value="C:nucleus"/>
    <property type="evidence" value="ECO:0007669"/>
    <property type="project" value="UniProtKB-SubCell"/>
</dbReference>
<dbReference type="InterPro" id="IPR049470">
    <property type="entry name" value="TRM61_C"/>
</dbReference>
<evidence type="ECO:0000259" key="11">
    <source>
        <dbReference type="Pfam" id="PF08704"/>
    </source>
</evidence>
<dbReference type="GO" id="GO:0031515">
    <property type="term" value="C:tRNA (m1A) methyltransferase complex"/>
    <property type="evidence" value="ECO:0007669"/>
    <property type="project" value="InterPro"/>
</dbReference>
<feature type="region of interest" description="Disordered" evidence="10">
    <location>
        <begin position="54"/>
        <end position="84"/>
    </location>
</feature>
<dbReference type="Pfam" id="PF08704">
    <property type="entry name" value="GCD14"/>
    <property type="match status" value="2"/>
</dbReference>
<reference evidence="12" key="1">
    <citation type="submission" date="2023-01" db="EMBL/GenBank/DDBJ databases">
        <title>The chitinases involved in constricting ring structure development in the nematode-trapping fungus Drechslerella dactyloides.</title>
        <authorList>
            <person name="Wang R."/>
            <person name="Zhang L."/>
            <person name="Tang P."/>
            <person name="Li S."/>
            <person name="Liang L."/>
        </authorList>
    </citation>
    <scope>NUCLEOTIDE SEQUENCE</scope>
    <source>
        <strain evidence="12">YMF1.00031</strain>
    </source>
</reference>
<feature type="region of interest" description="Disordered" evidence="10">
    <location>
        <begin position="384"/>
        <end position="423"/>
    </location>
</feature>
<dbReference type="Gene3D" id="3.40.50.150">
    <property type="entry name" value="Vaccinia Virus protein VP39"/>
    <property type="match status" value="1"/>
</dbReference>
<dbReference type="EC" id="2.1.1.220" evidence="2"/>
<evidence type="ECO:0000256" key="5">
    <source>
        <dbReference type="ARBA" id="ARBA00022679"/>
    </source>
</evidence>
<feature type="compositionally biased region" description="Basic residues" evidence="10">
    <location>
        <begin position="384"/>
        <end position="403"/>
    </location>
</feature>
<dbReference type="SUPFAM" id="SSF53335">
    <property type="entry name" value="S-adenosyl-L-methionine-dependent methyltransferases"/>
    <property type="match status" value="1"/>
</dbReference>
<dbReference type="InterPro" id="IPR029063">
    <property type="entry name" value="SAM-dependent_MTases_sf"/>
</dbReference>
<name>A0AAD6J0X7_DREDA</name>
<dbReference type="PROSITE" id="PS51620">
    <property type="entry name" value="SAM_TRM61"/>
    <property type="match status" value="1"/>
</dbReference>
<evidence type="ECO:0000256" key="8">
    <source>
        <dbReference type="ARBA" id="ARBA00023242"/>
    </source>
</evidence>
<evidence type="ECO:0000256" key="1">
    <source>
        <dbReference type="ARBA" id="ARBA00004123"/>
    </source>
</evidence>
<keyword evidence="4" id="KW-0489">Methyltransferase</keyword>
<feature type="domain" description="tRNA (adenine(58)-N(1))-methyltransferase catalytic subunit TRM61 C-terminal" evidence="11">
    <location>
        <begin position="218"/>
        <end position="475"/>
    </location>
</feature>
<evidence type="ECO:0000256" key="7">
    <source>
        <dbReference type="ARBA" id="ARBA00022694"/>
    </source>
</evidence>
<dbReference type="EMBL" id="JAQGDS010000004">
    <property type="protein sequence ID" value="KAJ6261589.1"/>
    <property type="molecule type" value="Genomic_DNA"/>
</dbReference>
<evidence type="ECO:0000256" key="10">
    <source>
        <dbReference type="SAM" id="MobiDB-lite"/>
    </source>
</evidence>
<evidence type="ECO:0000256" key="9">
    <source>
        <dbReference type="ARBA" id="ARBA00033309"/>
    </source>
</evidence>
<feature type="compositionally biased region" description="Basic and acidic residues" evidence="10">
    <location>
        <begin position="181"/>
        <end position="192"/>
    </location>
</feature>
<feature type="region of interest" description="Disordered" evidence="10">
    <location>
        <begin position="348"/>
        <end position="367"/>
    </location>
</feature>
<feature type="region of interest" description="Disordered" evidence="10">
    <location>
        <begin position="1"/>
        <end position="39"/>
    </location>
</feature>
<evidence type="ECO:0000256" key="3">
    <source>
        <dbReference type="ARBA" id="ARBA00015963"/>
    </source>
</evidence>
<dbReference type="InterPro" id="IPR014816">
    <property type="entry name" value="tRNA_MeTrfase_Gcd14"/>
</dbReference>
<dbReference type="GO" id="GO:0030488">
    <property type="term" value="P:tRNA methylation"/>
    <property type="evidence" value="ECO:0007669"/>
    <property type="project" value="InterPro"/>
</dbReference>
<dbReference type="Proteomes" id="UP001221413">
    <property type="component" value="Unassembled WGS sequence"/>
</dbReference>
<evidence type="ECO:0000313" key="12">
    <source>
        <dbReference type="EMBL" id="KAJ6261589.1"/>
    </source>
</evidence>
<feature type="region of interest" description="Disordered" evidence="10">
    <location>
        <begin position="492"/>
        <end position="564"/>
    </location>
</feature>
<comment type="caution">
    <text evidence="12">The sequence shown here is derived from an EMBL/GenBank/DDBJ whole genome shotgun (WGS) entry which is preliminary data.</text>
</comment>
<feature type="compositionally biased region" description="Basic and acidic residues" evidence="10">
    <location>
        <begin position="526"/>
        <end position="540"/>
    </location>
</feature>
<keyword evidence="13" id="KW-1185">Reference proteome</keyword>
<protein>
    <recommendedName>
        <fullName evidence="3">tRNA (adenine(58)-N(1))-methyltransferase catalytic subunit TRM61</fullName>
        <ecNumber evidence="2">2.1.1.220</ecNumber>
    </recommendedName>
    <alternativeName>
        <fullName evidence="9">tRNA(m1A58)-methyltransferase subunit TRM61</fullName>
    </alternativeName>
</protein>
<evidence type="ECO:0000256" key="2">
    <source>
        <dbReference type="ARBA" id="ARBA00012796"/>
    </source>
</evidence>
<comment type="subcellular location">
    <subcellularLocation>
        <location evidence="1">Nucleus</location>
    </subcellularLocation>
</comment>
<dbReference type="PANTHER" id="PTHR12133">
    <property type="entry name" value="TRNA (ADENINE(58)-N(1))-METHYLTRANSFERASE"/>
    <property type="match status" value="1"/>
</dbReference>
<dbReference type="PANTHER" id="PTHR12133:SF2">
    <property type="entry name" value="TRNA (ADENINE(58)-N(1))-METHYLTRANSFERASE CATALYTIC SUBUNIT TRMT61A"/>
    <property type="match status" value="1"/>
</dbReference>
<keyword evidence="7" id="KW-0819">tRNA processing</keyword>
<dbReference type="Gene3D" id="3.10.330.20">
    <property type="match status" value="1"/>
</dbReference>